<evidence type="ECO:0000313" key="4">
    <source>
        <dbReference type="Proteomes" id="UP000279562"/>
    </source>
</evidence>
<evidence type="ECO:0000313" key="3">
    <source>
        <dbReference type="EMBL" id="RRD92691.1"/>
    </source>
</evidence>
<dbReference type="EMBL" id="RQYF01000007">
    <property type="protein sequence ID" value="RRD92691.1"/>
    <property type="molecule type" value="Genomic_DNA"/>
</dbReference>
<dbReference type="RefSeq" id="WP_125238434.1">
    <property type="nucleotide sequence ID" value="NZ_CALZWP010000004.1"/>
</dbReference>
<dbReference type="Pfam" id="PF19580">
    <property type="entry name" value="Exo_endo_phos_3"/>
    <property type="match status" value="1"/>
</dbReference>
<evidence type="ECO:0000259" key="2">
    <source>
        <dbReference type="Pfam" id="PF19580"/>
    </source>
</evidence>
<comment type="caution">
    <text evidence="3">The sequence shown here is derived from an EMBL/GenBank/DDBJ whole genome shotgun (WGS) entry which is preliminary data.</text>
</comment>
<keyword evidence="1" id="KW-0732">Signal</keyword>
<dbReference type="Gene3D" id="3.60.10.10">
    <property type="entry name" value="Endonuclease/exonuclease/phosphatase"/>
    <property type="match status" value="1"/>
</dbReference>
<dbReference type="PANTHER" id="PTHR42834:SF1">
    <property type="entry name" value="ENDONUCLEASE_EXONUCLEASE_PHOSPHATASE FAMILY PROTEIN (AFU_ORTHOLOGUE AFUA_3G09210)"/>
    <property type="match status" value="1"/>
</dbReference>
<keyword evidence="3" id="KW-0269">Exonuclease</keyword>
<dbReference type="Proteomes" id="UP000279562">
    <property type="component" value="Unassembled WGS sequence"/>
</dbReference>
<protein>
    <submittedName>
        <fullName evidence="3">Endonuclease/exonuclease/phosphatase family protein</fullName>
    </submittedName>
</protein>
<dbReference type="GO" id="GO:0004527">
    <property type="term" value="F:exonuclease activity"/>
    <property type="evidence" value="ECO:0007669"/>
    <property type="project" value="UniProtKB-KW"/>
</dbReference>
<keyword evidence="3" id="KW-0540">Nuclease</keyword>
<accession>A0A3P2ABA2</accession>
<sequence>MKKLLVLLFVWLYAATSGAQNTEQKVYSVAFYNLENLFDTIHDAGKDDYEFLPDGSYKWTAEKYASKLRNLSKVLGELSRDVVPEGPAFIGVAEVENSRVLDDLVKQPAISGYRYVHYEGPDQRGVDCALLYDPKQFSVTASELVLSTPFKGDTTHLTRGFLIVDGQLAGERVCVIVNHWPSRGADSPVRVHAARQVKALKDSLMREDKRLKLIIMGDLNDDPMDESLRELGTRKYPKQVKKGGLYNPWWETLEDKGVGTLLYRGKWNLFDQILISKPLLKARKGLKYDHNEVFIRDYMIQQEGKYKGALLRTHGGRTWLNGYSDHLPTIVYLRK</sequence>
<reference evidence="3 4" key="1">
    <citation type="submission" date="2018-11" db="EMBL/GenBank/DDBJ databases">
        <title>Genomes From Bacteria Associated with the Canine Oral Cavity: a Test Case for Automated Genome-Based Taxonomic Assignment.</title>
        <authorList>
            <person name="Coil D.A."/>
            <person name="Jospin G."/>
            <person name="Darling A.E."/>
            <person name="Wallis C."/>
            <person name="Davis I.J."/>
            <person name="Harris S."/>
            <person name="Eisen J.A."/>
            <person name="Holcombe L.J."/>
            <person name="O'Flynn C."/>
        </authorList>
    </citation>
    <scope>NUCLEOTIDE SEQUENCE [LARGE SCALE GENOMIC DNA]</scope>
    <source>
        <strain evidence="3 4">OH1047_COT-310</strain>
    </source>
</reference>
<gene>
    <name evidence="3" type="ORF">EII33_02765</name>
</gene>
<feature type="domain" description="Endonuclease/exonuclease/phosphatase" evidence="2">
    <location>
        <begin position="28"/>
        <end position="335"/>
    </location>
</feature>
<keyword evidence="3" id="KW-0378">Hydrolase</keyword>
<keyword evidence="3" id="KW-0255">Endonuclease</keyword>
<dbReference type="PANTHER" id="PTHR42834">
    <property type="entry name" value="ENDONUCLEASE/EXONUCLEASE/PHOSPHATASE FAMILY PROTEIN (AFU_ORTHOLOGUE AFUA_3G09210)"/>
    <property type="match status" value="1"/>
</dbReference>
<organism evidence="3 4">
    <name type="scientific">Prevotella heparinolytica</name>
    <dbReference type="NCBI Taxonomy" id="28113"/>
    <lineage>
        <taxon>Bacteria</taxon>
        <taxon>Pseudomonadati</taxon>
        <taxon>Bacteroidota</taxon>
        <taxon>Bacteroidia</taxon>
        <taxon>Bacteroidales</taxon>
        <taxon>Bacteroidaceae</taxon>
        <taxon>Bacteroides</taxon>
    </lineage>
</organism>
<dbReference type="SUPFAM" id="SSF56219">
    <property type="entry name" value="DNase I-like"/>
    <property type="match status" value="1"/>
</dbReference>
<dbReference type="InterPro" id="IPR005135">
    <property type="entry name" value="Endo/exonuclease/phosphatase"/>
</dbReference>
<feature type="signal peptide" evidence="1">
    <location>
        <begin position="1"/>
        <end position="19"/>
    </location>
</feature>
<dbReference type="AlphaFoldDB" id="A0A3P2ABA2"/>
<dbReference type="InterPro" id="IPR036691">
    <property type="entry name" value="Endo/exonu/phosph_ase_sf"/>
</dbReference>
<keyword evidence="4" id="KW-1185">Reference proteome</keyword>
<name>A0A3P2ABA2_9BACE</name>
<evidence type="ECO:0000256" key="1">
    <source>
        <dbReference type="SAM" id="SignalP"/>
    </source>
</evidence>
<feature type="chain" id="PRO_5018217183" evidence="1">
    <location>
        <begin position="20"/>
        <end position="335"/>
    </location>
</feature>
<dbReference type="GO" id="GO:0004519">
    <property type="term" value="F:endonuclease activity"/>
    <property type="evidence" value="ECO:0007669"/>
    <property type="project" value="UniProtKB-KW"/>
</dbReference>
<proteinExistence type="predicted"/>